<evidence type="ECO:0000256" key="4">
    <source>
        <dbReference type="SAM" id="MobiDB-lite"/>
    </source>
</evidence>
<evidence type="ECO:0000259" key="5">
    <source>
        <dbReference type="Pfam" id="PF03167"/>
    </source>
</evidence>
<evidence type="ECO:0000313" key="7">
    <source>
        <dbReference type="Proteomes" id="UP001295794"/>
    </source>
</evidence>
<feature type="non-terminal residue" evidence="6">
    <location>
        <position position="303"/>
    </location>
</feature>
<evidence type="ECO:0000256" key="1">
    <source>
        <dbReference type="ARBA" id="ARBA00022763"/>
    </source>
</evidence>
<dbReference type="CDD" id="cd10028">
    <property type="entry name" value="UDG-F2_TDG_MUG"/>
    <property type="match status" value="1"/>
</dbReference>
<dbReference type="Proteomes" id="UP001295794">
    <property type="component" value="Unassembled WGS sequence"/>
</dbReference>
<reference evidence="6" key="1">
    <citation type="submission" date="2023-11" db="EMBL/GenBank/DDBJ databases">
        <authorList>
            <person name="De Vega J J."/>
            <person name="De Vega J J."/>
        </authorList>
    </citation>
    <scope>NUCLEOTIDE SEQUENCE</scope>
</reference>
<dbReference type="InterPro" id="IPR036895">
    <property type="entry name" value="Uracil-DNA_glycosylase-like_sf"/>
</dbReference>
<dbReference type="EMBL" id="CAVNYO010000419">
    <property type="protein sequence ID" value="CAK5277659.1"/>
    <property type="molecule type" value="Genomic_DNA"/>
</dbReference>
<dbReference type="PANTHER" id="PTHR12159">
    <property type="entry name" value="G/T AND G/U MISMATCH-SPECIFIC DNA GLYCOSYLASE"/>
    <property type="match status" value="1"/>
</dbReference>
<dbReference type="InterPro" id="IPR015637">
    <property type="entry name" value="MUG/TDG"/>
</dbReference>
<keyword evidence="7" id="KW-1185">Reference proteome</keyword>
<dbReference type="InterPro" id="IPR005122">
    <property type="entry name" value="Uracil-DNA_glycosylase-like"/>
</dbReference>
<name>A0AAD2K3Z3_9AGAR</name>
<proteinExistence type="predicted"/>
<keyword evidence="1" id="KW-0227">DNA damage</keyword>
<comment type="caution">
    <text evidence="6">The sequence shown here is derived from an EMBL/GenBank/DDBJ whole genome shotgun (WGS) entry which is preliminary data.</text>
</comment>
<dbReference type="Pfam" id="PF03167">
    <property type="entry name" value="UDG"/>
    <property type="match status" value="1"/>
</dbReference>
<keyword evidence="2" id="KW-0378">Hydrolase</keyword>
<evidence type="ECO:0000256" key="3">
    <source>
        <dbReference type="ARBA" id="ARBA00023204"/>
    </source>
</evidence>
<accession>A0AAD2K3Z3</accession>
<dbReference type="PANTHER" id="PTHR12159:SF9">
    <property type="entry name" value="G_T MISMATCH-SPECIFIC THYMINE DNA GLYCOSYLASE"/>
    <property type="match status" value="1"/>
</dbReference>
<dbReference type="GO" id="GO:0006285">
    <property type="term" value="P:base-excision repair, AP site formation"/>
    <property type="evidence" value="ECO:0007669"/>
    <property type="project" value="InterPro"/>
</dbReference>
<dbReference type="GO" id="GO:0008263">
    <property type="term" value="F:pyrimidine-specific mismatch base pair DNA N-glycosylase activity"/>
    <property type="evidence" value="ECO:0007669"/>
    <property type="project" value="TreeGrafter"/>
</dbReference>
<sequence>LLMDSDTEEPSDSAEKFRSSIAQFSFQSLDRDRRSTKRTLHSRDNEALATPLYKSSVPSSSRLPIQNRKHVAKTGSPTKNRTRPYAPPEVYAHLNSVPDHLKGELDVIFCGINPGKMSAETGHHYGNRSNHFWWCLHQSGLTDTQLPPSDSQFLPDRFSLGLTNLVDRPTIQQTELSKSEQLANAPIFLAKIARYRPRAVCFVGLAISKILDAHLGIPPDTSGAKSWGLRPYKMVHDSGSVSETVFFAAPSTSGLVTQFQRPEKAKIFRELKHIVEDIKVGTFSSEGMIVIHAPPALVTLNDC</sequence>
<feature type="region of interest" description="Disordered" evidence="4">
    <location>
        <begin position="28"/>
        <end position="86"/>
    </location>
</feature>
<keyword evidence="3" id="KW-0234">DNA repair</keyword>
<feature type="domain" description="Uracil-DNA glycosylase-like" evidence="5">
    <location>
        <begin position="100"/>
        <end position="271"/>
    </location>
</feature>
<evidence type="ECO:0000256" key="2">
    <source>
        <dbReference type="ARBA" id="ARBA00022801"/>
    </source>
</evidence>
<dbReference type="GO" id="GO:0004844">
    <property type="term" value="F:uracil DNA N-glycosylase activity"/>
    <property type="evidence" value="ECO:0007669"/>
    <property type="project" value="TreeGrafter"/>
</dbReference>
<dbReference type="Gene3D" id="3.40.470.10">
    <property type="entry name" value="Uracil-DNA glycosylase-like domain"/>
    <property type="match status" value="1"/>
</dbReference>
<dbReference type="AlphaFoldDB" id="A0AAD2K3Z3"/>
<protein>
    <recommendedName>
        <fullName evidence="5">Uracil-DNA glycosylase-like domain-containing protein</fullName>
    </recommendedName>
</protein>
<dbReference type="SUPFAM" id="SSF52141">
    <property type="entry name" value="Uracil-DNA glycosylase-like"/>
    <property type="match status" value="1"/>
</dbReference>
<evidence type="ECO:0000313" key="6">
    <source>
        <dbReference type="EMBL" id="CAK5277659.1"/>
    </source>
</evidence>
<organism evidence="6 7">
    <name type="scientific">Mycena citricolor</name>
    <dbReference type="NCBI Taxonomy" id="2018698"/>
    <lineage>
        <taxon>Eukaryota</taxon>
        <taxon>Fungi</taxon>
        <taxon>Dikarya</taxon>
        <taxon>Basidiomycota</taxon>
        <taxon>Agaricomycotina</taxon>
        <taxon>Agaricomycetes</taxon>
        <taxon>Agaricomycetidae</taxon>
        <taxon>Agaricales</taxon>
        <taxon>Marasmiineae</taxon>
        <taxon>Mycenaceae</taxon>
        <taxon>Mycena</taxon>
    </lineage>
</organism>
<gene>
    <name evidence="6" type="ORF">MYCIT1_LOCUS26679</name>
</gene>